<name>A0ABN7XGA1_GIGMA</name>
<keyword evidence="2" id="KW-1185">Reference proteome</keyword>
<proteinExistence type="predicted"/>
<evidence type="ECO:0000313" key="2">
    <source>
        <dbReference type="Proteomes" id="UP000789901"/>
    </source>
</evidence>
<gene>
    <name evidence="1" type="ORF">GMARGA_LOCUS42272</name>
</gene>
<reference evidence="1 2" key="1">
    <citation type="submission" date="2021-06" db="EMBL/GenBank/DDBJ databases">
        <authorList>
            <person name="Kallberg Y."/>
            <person name="Tangrot J."/>
            <person name="Rosling A."/>
        </authorList>
    </citation>
    <scope>NUCLEOTIDE SEQUENCE [LARGE SCALE GENOMIC DNA]</scope>
    <source>
        <strain evidence="1 2">120-4 pot B 10/14</strain>
    </source>
</reference>
<organism evidence="1 2">
    <name type="scientific">Gigaspora margarita</name>
    <dbReference type="NCBI Taxonomy" id="4874"/>
    <lineage>
        <taxon>Eukaryota</taxon>
        <taxon>Fungi</taxon>
        <taxon>Fungi incertae sedis</taxon>
        <taxon>Mucoromycota</taxon>
        <taxon>Glomeromycotina</taxon>
        <taxon>Glomeromycetes</taxon>
        <taxon>Diversisporales</taxon>
        <taxon>Gigasporaceae</taxon>
        <taxon>Gigaspora</taxon>
    </lineage>
</organism>
<accession>A0ABN7XGA1</accession>
<comment type="caution">
    <text evidence="1">The sequence shown here is derived from an EMBL/GenBank/DDBJ whole genome shotgun (WGS) entry which is preliminary data.</text>
</comment>
<dbReference type="Proteomes" id="UP000789901">
    <property type="component" value="Unassembled WGS sequence"/>
</dbReference>
<sequence length="44" mass="5200">ISLSSNSQIDNIWYNQELLLDLERPTILDVEYITNSDYQIVLTR</sequence>
<protein>
    <submittedName>
        <fullName evidence="1">43583_t:CDS:1</fullName>
    </submittedName>
</protein>
<dbReference type="EMBL" id="CAJVQB010124420">
    <property type="protein sequence ID" value="CAG8853451.1"/>
    <property type="molecule type" value="Genomic_DNA"/>
</dbReference>
<feature type="non-terminal residue" evidence="1">
    <location>
        <position position="1"/>
    </location>
</feature>
<evidence type="ECO:0000313" key="1">
    <source>
        <dbReference type="EMBL" id="CAG8853451.1"/>
    </source>
</evidence>